<sequence>MFNHFLALWNDALADVSWSEFRRMLEYKVEWYGRTINSGGSVQFLIKEYRKEGR</sequence>
<evidence type="ECO:0000313" key="1">
    <source>
        <dbReference type="EMBL" id="QYY43821.1"/>
    </source>
</evidence>
<evidence type="ECO:0000313" key="2">
    <source>
        <dbReference type="Proteomes" id="UP000826616"/>
    </source>
</evidence>
<organism evidence="1 2">
    <name type="scientific">Aneurinibacillus thermoaerophilus</name>
    <dbReference type="NCBI Taxonomy" id="143495"/>
    <lineage>
        <taxon>Bacteria</taxon>
        <taxon>Bacillati</taxon>
        <taxon>Bacillota</taxon>
        <taxon>Bacilli</taxon>
        <taxon>Bacillales</taxon>
        <taxon>Paenibacillaceae</taxon>
        <taxon>Aneurinibacillus group</taxon>
        <taxon>Aneurinibacillus</taxon>
    </lineage>
</organism>
<protein>
    <submittedName>
        <fullName evidence="1">Transposase</fullName>
    </submittedName>
</protein>
<proteinExistence type="predicted"/>
<reference evidence="1 2" key="1">
    <citation type="submission" date="2021-08" db="EMBL/GenBank/DDBJ databases">
        <title>Complete genome sequence of the strain Aneurinibacillus thermoaerophilus CCM 8960.</title>
        <authorList>
            <person name="Musilova J."/>
            <person name="Kourilova X."/>
            <person name="Pernicova I."/>
            <person name="Bezdicek M."/>
            <person name="Lengerova M."/>
            <person name="Obruca S."/>
            <person name="Sedlar K."/>
        </authorList>
    </citation>
    <scope>NUCLEOTIDE SEQUENCE [LARGE SCALE GENOMIC DNA]</scope>
    <source>
        <strain evidence="1 2">CCM 8960</strain>
    </source>
</reference>
<dbReference type="EMBL" id="CP080764">
    <property type="protein sequence ID" value="QYY43821.1"/>
    <property type="molecule type" value="Genomic_DNA"/>
</dbReference>
<dbReference type="Proteomes" id="UP000826616">
    <property type="component" value="Chromosome"/>
</dbReference>
<accession>A0ABX8YE81</accession>
<gene>
    <name evidence="1" type="ORF">K3F53_06360</name>
</gene>
<keyword evidence="2" id="KW-1185">Reference proteome</keyword>
<name>A0ABX8YE81_ANETH</name>